<feature type="transmembrane region" description="Helical" evidence="1">
    <location>
        <begin position="809"/>
        <end position="828"/>
    </location>
</feature>
<feature type="transmembrane region" description="Helical" evidence="1">
    <location>
        <begin position="784"/>
        <end position="803"/>
    </location>
</feature>
<dbReference type="PANTHER" id="PTHR24148:SF64">
    <property type="entry name" value="HETEROKARYON INCOMPATIBILITY DOMAIN-CONTAINING PROTEIN"/>
    <property type="match status" value="1"/>
</dbReference>
<evidence type="ECO:0000313" key="4">
    <source>
        <dbReference type="Proteomes" id="UP000283895"/>
    </source>
</evidence>
<feature type="transmembrane region" description="Helical" evidence="1">
    <location>
        <begin position="533"/>
        <end position="566"/>
    </location>
</feature>
<evidence type="ECO:0000259" key="2">
    <source>
        <dbReference type="Pfam" id="PF06985"/>
    </source>
</evidence>
<keyword evidence="4" id="KW-1185">Reference proteome</keyword>
<feature type="transmembrane region" description="Helical" evidence="1">
    <location>
        <begin position="682"/>
        <end position="702"/>
    </location>
</feature>
<dbReference type="Pfam" id="PF06985">
    <property type="entry name" value="HET"/>
    <property type="match status" value="1"/>
</dbReference>
<keyword evidence="1" id="KW-1133">Transmembrane helix</keyword>
<sequence>MPLPLHPESPDTPPSEKWRLILDMDMSTPKMHMVDIGPTATPGHLRLIDCIALLDHQKLKIWEFVESLEQGSWPRVPYAVVSYIWRGNRPAGQDVLSSNNSPGSLRIKGAEDADPISVKVLRTICQSSMLGVPPPAHYHPLNPLKWTNVPRSEFLWLDQLCISQENKSDKAMQITKMHDVYSRCTACFIVPGGMQRLVRLDEETEWTHRAWTLQECIAPPRTFVIFSWHSGERMGRLTDDVQNWTMSVLPIDSESAFADFKGISRACTFRPLRLGFWLQPGMFPSGDCVWTGTEISVRIFGKHDADLYALYKILEDKSSFVDRNIRHGLVWRCALTRTSSRPVDMVFSIMGLLGVQLNPRDFHKDDRLGATIALITRILENGGSADWLGIVPSVKPCPELSTFPVFPDTLVTGEVTVKSTPFRSQTNYWVYENYAHDDSKNHPFDRIHGRVDEAGYVLFRRKACCVVGAGPDEVDGSVKKLFKAEDGKIRMLREDLDVYTQPFPRTVVIPLWDFTEIVGGGSQDLTIMMKTEMVYMFMVLVGSRVTPVAFSFGWVAYAVTAVAAAVGDNKLMPVADCPCKVINGSTGFVRDNYSWVIGRMVRDFDSWKDEDNPEIRPVHTRLEEVLDSQWKKLKAKAKEEARETGEKLPKQPPERPPKAGLCVSIYRAKQARPGYPGYDRPYIIGFVTCIVQLGLSAVPCGIFGDWSIFLITAAGIVLSFASGALPQWSKEKWACRRDTRKTVVLTRGNGSQHAIVIIGDGKGLDLEDLAASDVSSFPSGQTRFCVITLAVLWVLLLVTASGIQQNTWFLLAIGAIGILQNVYVAGACRSPEAFGIPLEFVEVIAETKVMQTLFGVEERYPSLGRSMLGTFFPGHLREDEQVKWDSYAATAKTRSKGTR</sequence>
<dbReference type="AlphaFoldDB" id="A0A423WW06"/>
<dbReference type="InterPro" id="IPR052895">
    <property type="entry name" value="HetReg/Transcr_Mod"/>
</dbReference>
<dbReference type="OrthoDB" id="1937642at2759"/>
<dbReference type="InterPro" id="IPR010730">
    <property type="entry name" value="HET"/>
</dbReference>
<name>A0A423WW06_9PEZI</name>
<evidence type="ECO:0000313" key="3">
    <source>
        <dbReference type="EMBL" id="ROW07666.1"/>
    </source>
</evidence>
<dbReference type="EMBL" id="LKEA01000007">
    <property type="protein sequence ID" value="ROW07666.1"/>
    <property type="molecule type" value="Genomic_DNA"/>
</dbReference>
<feature type="transmembrane region" description="Helical" evidence="1">
    <location>
        <begin position="708"/>
        <end position="728"/>
    </location>
</feature>
<keyword evidence="1" id="KW-0472">Membrane</keyword>
<comment type="caution">
    <text evidence="3">The sequence shown here is derived from an EMBL/GenBank/DDBJ whole genome shotgun (WGS) entry which is preliminary data.</text>
</comment>
<protein>
    <recommendedName>
        <fullName evidence="2">Heterokaryon incompatibility domain-containing protein</fullName>
    </recommendedName>
</protein>
<dbReference type="PANTHER" id="PTHR24148">
    <property type="entry name" value="ANKYRIN REPEAT DOMAIN-CONTAINING PROTEIN 39 HOMOLOG-RELATED"/>
    <property type="match status" value="1"/>
</dbReference>
<evidence type="ECO:0000256" key="1">
    <source>
        <dbReference type="SAM" id="Phobius"/>
    </source>
</evidence>
<dbReference type="Proteomes" id="UP000283895">
    <property type="component" value="Unassembled WGS sequence"/>
</dbReference>
<gene>
    <name evidence="3" type="ORF">VMCG_03360</name>
</gene>
<feature type="domain" description="Heterokaryon incompatibility" evidence="2">
    <location>
        <begin position="151"/>
        <end position="192"/>
    </location>
</feature>
<accession>A0A423WW06</accession>
<proteinExistence type="predicted"/>
<reference evidence="3 4" key="1">
    <citation type="submission" date="2015-09" db="EMBL/GenBank/DDBJ databases">
        <title>Host preference determinants of Valsa canker pathogens revealed by comparative genomics.</title>
        <authorList>
            <person name="Yin Z."/>
            <person name="Huang L."/>
        </authorList>
    </citation>
    <scope>NUCLEOTIDE SEQUENCE [LARGE SCALE GENOMIC DNA]</scope>
    <source>
        <strain evidence="3 4">03-1</strain>
    </source>
</reference>
<organism evidence="3 4">
    <name type="scientific">Cytospora schulzeri</name>
    <dbReference type="NCBI Taxonomy" id="448051"/>
    <lineage>
        <taxon>Eukaryota</taxon>
        <taxon>Fungi</taxon>
        <taxon>Dikarya</taxon>
        <taxon>Ascomycota</taxon>
        <taxon>Pezizomycotina</taxon>
        <taxon>Sordariomycetes</taxon>
        <taxon>Sordariomycetidae</taxon>
        <taxon>Diaporthales</taxon>
        <taxon>Cytosporaceae</taxon>
        <taxon>Cytospora</taxon>
    </lineage>
</organism>
<keyword evidence="1" id="KW-0812">Transmembrane</keyword>
<dbReference type="STRING" id="356882.A0A423WW06"/>